<feature type="domain" description="Radical SAM core" evidence="6">
    <location>
        <begin position="18"/>
        <end position="247"/>
    </location>
</feature>
<dbReference type="PROSITE" id="PS51918">
    <property type="entry name" value="RADICAL_SAM"/>
    <property type="match status" value="1"/>
</dbReference>
<dbReference type="STRING" id="43775.SAMN04489760_106163"/>
<evidence type="ECO:0000256" key="5">
    <source>
        <dbReference type="ARBA" id="ARBA00023014"/>
    </source>
</evidence>
<reference evidence="7 8" key="1">
    <citation type="submission" date="2016-10" db="EMBL/GenBank/DDBJ databases">
        <authorList>
            <person name="de Groot N.N."/>
        </authorList>
    </citation>
    <scope>NUCLEOTIDE SEQUENCE [LARGE SCALE GENOMIC DNA]</scope>
    <source>
        <strain evidence="7 8">DSM 8423</strain>
    </source>
</reference>
<dbReference type="SUPFAM" id="SSF102114">
    <property type="entry name" value="Radical SAM enzymes"/>
    <property type="match status" value="1"/>
</dbReference>
<gene>
    <name evidence="7" type="ORF">SAMN04489760_106163</name>
</gene>
<dbReference type="AlphaFoldDB" id="A0A1H7WH66"/>
<sequence length="298" mass="33689">MSIFSEDEGMHYEGYCIRPPSEADSILLQVTLGCSHNRCTFCGSYGDKRFKIKDDEIILSDILYAGRYMSHRNRLFLMDGDALIVPQKRLMWILEQIEEHLPQVKQVGAYANVKSIKKKSKEELEELRRHNLSILYLGVETGDDEIREAIQKGSSAATCIEMGRKLKEAGIKVWVTVLLGIGGREKSLRHARATGELLSAMDPDFVGALTVMLIPGTPLYEDYVNGKFELPDQTGLLRELREMIAHTNLTRGYFFSNHASNYLPIKAKLPSGKQKALDLIDSALRGDVRLKPEWMRAL</sequence>
<dbReference type="SMART" id="SM00729">
    <property type="entry name" value="Elp3"/>
    <property type="match status" value="1"/>
</dbReference>
<dbReference type="Pfam" id="PF04055">
    <property type="entry name" value="Radical_SAM"/>
    <property type="match status" value="1"/>
</dbReference>
<dbReference type="EMBL" id="FOBS01000006">
    <property type="protein sequence ID" value="SEM20841.1"/>
    <property type="molecule type" value="Genomic_DNA"/>
</dbReference>
<evidence type="ECO:0000256" key="3">
    <source>
        <dbReference type="ARBA" id="ARBA00022723"/>
    </source>
</evidence>
<evidence type="ECO:0000313" key="7">
    <source>
        <dbReference type="EMBL" id="SEM20841.1"/>
    </source>
</evidence>
<dbReference type="InterPro" id="IPR058240">
    <property type="entry name" value="rSAM_sf"/>
</dbReference>
<dbReference type="GO" id="GO:0046872">
    <property type="term" value="F:metal ion binding"/>
    <property type="evidence" value="ECO:0007669"/>
    <property type="project" value="UniProtKB-KW"/>
</dbReference>
<name>A0A1H7WH66_9BACT</name>
<dbReference type="InterPro" id="IPR006638">
    <property type="entry name" value="Elp3/MiaA/NifB-like_rSAM"/>
</dbReference>
<organism evidence="7 8">
    <name type="scientific">Syntrophus gentianae</name>
    <dbReference type="NCBI Taxonomy" id="43775"/>
    <lineage>
        <taxon>Bacteria</taxon>
        <taxon>Pseudomonadati</taxon>
        <taxon>Thermodesulfobacteriota</taxon>
        <taxon>Syntrophia</taxon>
        <taxon>Syntrophales</taxon>
        <taxon>Syntrophaceae</taxon>
        <taxon>Syntrophus</taxon>
    </lineage>
</organism>
<evidence type="ECO:0000256" key="4">
    <source>
        <dbReference type="ARBA" id="ARBA00023004"/>
    </source>
</evidence>
<protein>
    <submittedName>
        <fullName evidence="7">Radical SAM superfamily protein</fullName>
    </submittedName>
</protein>
<dbReference type="Gene3D" id="3.20.20.70">
    <property type="entry name" value="Aldolase class I"/>
    <property type="match status" value="1"/>
</dbReference>
<evidence type="ECO:0000256" key="1">
    <source>
        <dbReference type="ARBA" id="ARBA00001966"/>
    </source>
</evidence>
<dbReference type="GO" id="GO:0003824">
    <property type="term" value="F:catalytic activity"/>
    <property type="evidence" value="ECO:0007669"/>
    <property type="project" value="InterPro"/>
</dbReference>
<keyword evidence="2" id="KW-0949">S-adenosyl-L-methionine</keyword>
<keyword evidence="4" id="KW-0408">Iron</keyword>
<keyword evidence="3" id="KW-0479">Metal-binding</keyword>
<comment type="cofactor">
    <cofactor evidence="1">
        <name>[4Fe-4S] cluster</name>
        <dbReference type="ChEBI" id="CHEBI:49883"/>
    </cofactor>
</comment>
<dbReference type="SFLD" id="SFLDG01095">
    <property type="entry name" value="Uncharacterised_Radical_SAM_Su"/>
    <property type="match status" value="1"/>
</dbReference>
<dbReference type="Proteomes" id="UP000198744">
    <property type="component" value="Unassembled WGS sequence"/>
</dbReference>
<evidence type="ECO:0000259" key="6">
    <source>
        <dbReference type="PROSITE" id="PS51918"/>
    </source>
</evidence>
<dbReference type="InterPro" id="IPR013785">
    <property type="entry name" value="Aldolase_TIM"/>
</dbReference>
<dbReference type="PANTHER" id="PTHR43409">
    <property type="entry name" value="ANAEROBIC MAGNESIUM-PROTOPORPHYRIN IX MONOMETHYL ESTER CYCLASE-RELATED"/>
    <property type="match status" value="1"/>
</dbReference>
<dbReference type="GO" id="GO:0051536">
    <property type="term" value="F:iron-sulfur cluster binding"/>
    <property type="evidence" value="ECO:0007669"/>
    <property type="project" value="UniProtKB-KW"/>
</dbReference>
<dbReference type="InterPro" id="IPR007197">
    <property type="entry name" value="rSAM"/>
</dbReference>
<keyword evidence="8" id="KW-1185">Reference proteome</keyword>
<dbReference type="PANTHER" id="PTHR43409:SF4">
    <property type="entry name" value="RADICAL SAM SUPERFAMILY PROTEIN"/>
    <property type="match status" value="1"/>
</dbReference>
<dbReference type="SFLD" id="SFLDS00029">
    <property type="entry name" value="Radical_SAM"/>
    <property type="match status" value="1"/>
</dbReference>
<proteinExistence type="predicted"/>
<dbReference type="CDD" id="cd01335">
    <property type="entry name" value="Radical_SAM"/>
    <property type="match status" value="1"/>
</dbReference>
<dbReference type="SFLD" id="SFLDG01082">
    <property type="entry name" value="B12-binding_domain_containing"/>
    <property type="match status" value="1"/>
</dbReference>
<keyword evidence="5" id="KW-0411">Iron-sulfur</keyword>
<dbReference type="InterPro" id="IPR051198">
    <property type="entry name" value="BchE-like"/>
</dbReference>
<dbReference type="RefSeq" id="WP_272936594.1">
    <property type="nucleotide sequence ID" value="NZ_FOBS01000006.1"/>
</dbReference>
<evidence type="ECO:0000256" key="2">
    <source>
        <dbReference type="ARBA" id="ARBA00022691"/>
    </source>
</evidence>
<accession>A0A1H7WH66</accession>
<evidence type="ECO:0000313" key="8">
    <source>
        <dbReference type="Proteomes" id="UP000198744"/>
    </source>
</evidence>